<dbReference type="PRINTS" id="PR01438">
    <property type="entry name" value="UNVRSLSTRESS"/>
</dbReference>
<dbReference type="Gene3D" id="3.40.50.620">
    <property type="entry name" value="HUPs"/>
    <property type="match status" value="2"/>
</dbReference>
<dbReference type="Proteomes" id="UP001168620">
    <property type="component" value="Unassembled WGS sequence"/>
</dbReference>
<accession>A0ABT8FLJ1</accession>
<feature type="domain" description="UspA" evidence="2">
    <location>
        <begin position="15"/>
        <end position="156"/>
    </location>
</feature>
<comment type="caution">
    <text evidence="3">The sequence shown here is derived from an EMBL/GenBank/DDBJ whole genome shotgun (WGS) entry which is preliminary data.</text>
</comment>
<evidence type="ECO:0000259" key="2">
    <source>
        <dbReference type="Pfam" id="PF00582"/>
    </source>
</evidence>
<dbReference type="PANTHER" id="PTHR31964:SF113">
    <property type="entry name" value="USPA DOMAIN-CONTAINING PROTEIN"/>
    <property type="match status" value="1"/>
</dbReference>
<dbReference type="SUPFAM" id="SSF52402">
    <property type="entry name" value="Adenine nucleotide alpha hydrolases-like"/>
    <property type="match status" value="2"/>
</dbReference>
<sequence>MDENTTTRTEVPAGSIVVGVDGSACAAEAVTWAADQAALEGRRLVLLHAADPLSPTTSMWLTSMAVDPTEVTRDIEAAGHDLLARTAAEVRTSHPTVEVVEVLRLVDPREALIAATAVAETVVVGSHGRGPVSSLLLGSVGVAVARHARGQVVVVRPGAPDTERHGVVVGVDGTERSRPALEAAYRHASARRLPLTVVHCFWDVVAATTPAHVVPVPTADTDELRRVVAESVAGMSEKFPDVSVVVELARGLAEEVLGRESAVRDLVVVGHHRSGPVTAMLRGSVGVAVLEHATCPVLVVPDVG</sequence>
<reference evidence="3" key="1">
    <citation type="submission" date="2023-06" db="EMBL/GenBank/DDBJ databases">
        <title>Draft genome sequence of Nocardioides sp. SOB77.</title>
        <authorList>
            <person name="Zhang G."/>
        </authorList>
    </citation>
    <scope>NUCLEOTIDE SEQUENCE</scope>
    <source>
        <strain evidence="3">SOB77</strain>
    </source>
</reference>
<feature type="domain" description="UspA" evidence="2">
    <location>
        <begin position="167"/>
        <end position="301"/>
    </location>
</feature>
<protein>
    <submittedName>
        <fullName evidence="3">Universal stress protein</fullName>
    </submittedName>
</protein>
<dbReference type="EMBL" id="JAUHJQ010000013">
    <property type="protein sequence ID" value="MDN4175385.1"/>
    <property type="molecule type" value="Genomic_DNA"/>
</dbReference>
<gene>
    <name evidence="3" type="ORF">QWY28_20635</name>
</gene>
<keyword evidence="4" id="KW-1185">Reference proteome</keyword>
<comment type="similarity">
    <text evidence="1">Belongs to the universal stress protein A family.</text>
</comment>
<dbReference type="PANTHER" id="PTHR31964">
    <property type="entry name" value="ADENINE NUCLEOTIDE ALPHA HYDROLASES-LIKE SUPERFAMILY PROTEIN"/>
    <property type="match status" value="1"/>
</dbReference>
<evidence type="ECO:0000313" key="3">
    <source>
        <dbReference type="EMBL" id="MDN4175385.1"/>
    </source>
</evidence>
<dbReference type="InterPro" id="IPR006015">
    <property type="entry name" value="Universal_stress_UspA"/>
</dbReference>
<organism evidence="3 4">
    <name type="scientific">Nocardioides oceani</name>
    <dbReference type="NCBI Taxonomy" id="3058369"/>
    <lineage>
        <taxon>Bacteria</taxon>
        <taxon>Bacillati</taxon>
        <taxon>Actinomycetota</taxon>
        <taxon>Actinomycetes</taxon>
        <taxon>Propionibacteriales</taxon>
        <taxon>Nocardioidaceae</taxon>
        <taxon>Nocardioides</taxon>
    </lineage>
</organism>
<evidence type="ECO:0000313" key="4">
    <source>
        <dbReference type="Proteomes" id="UP001168620"/>
    </source>
</evidence>
<dbReference type="RefSeq" id="WP_300954654.1">
    <property type="nucleotide sequence ID" value="NZ_JAUHJQ010000013.1"/>
</dbReference>
<name>A0ABT8FLJ1_9ACTN</name>
<dbReference type="Pfam" id="PF00582">
    <property type="entry name" value="Usp"/>
    <property type="match status" value="2"/>
</dbReference>
<dbReference type="InterPro" id="IPR014729">
    <property type="entry name" value="Rossmann-like_a/b/a_fold"/>
</dbReference>
<proteinExistence type="inferred from homology"/>
<dbReference type="InterPro" id="IPR006016">
    <property type="entry name" value="UspA"/>
</dbReference>
<evidence type="ECO:0000256" key="1">
    <source>
        <dbReference type="ARBA" id="ARBA00008791"/>
    </source>
</evidence>